<proteinExistence type="predicted"/>
<dbReference type="AlphaFoldDB" id="A0A8S1UMP7"/>
<dbReference type="EMBL" id="CAJJDO010000044">
    <property type="protein sequence ID" value="CAD8166310.1"/>
    <property type="molecule type" value="Genomic_DNA"/>
</dbReference>
<reference evidence="1" key="1">
    <citation type="submission" date="2021-01" db="EMBL/GenBank/DDBJ databases">
        <authorList>
            <consortium name="Genoscope - CEA"/>
            <person name="William W."/>
        </authorList>
    </citation>
    <scope>NUCLEOTIDE SEQUENCE</scope>
</reference>
<evidence type="ECO:0000313" key="2">
    <source>
        <dbReference type="Proteomes" id="UP000689195"/>
    </source>
</evidence>
<keyword evidence="2" id="KW-1185">Reference proteome</keyword>
<name>A0A8S1UMP7_9CILI</name>
<gene>
    <name evidence="1" type="ORF">PPENT_87.1.T0440084</name>
</gene>
<accession>A0A8S1UMP7</accession>
<dbReference type="Proteomes" id="UP000689195">
    <property type="component" value="Unassembled WGS sequence"/>
</dbReference>
<evidence type="ECO:0000313" key="1">
    <source>
        <dbReference type="EMBL" id="CAD8166310.1"/>
    </source>
</evidence>
<organism evidence="1 2">
    <name type="scientific">Paramecium pentaurelia</name>
    <dbReference type="NCBI Taxonomy" id="43138"/>
    <lineage>
        <taxon>Eukaryota</taxon>
        <taxon>Sar</taxon>
        <taxon>Alveolata</taxon>
        <taxon>Ciliophora</taxon>
        <taxon>Intramacronucleata</taxon>
        <taxon>Oligohymenophorea</taxon>
        <taxon>Peniculida</taxon>
        <taxon>Parameciidae</taxon>
        <taxon>Paramecium</taxon>
    </lineage>
</organism>
<sequence>MMIQNSWFFFKFFHFINKQFSIFYQAHLYFLHFEQTCLYEEKKDYFSFTRVGDELCTLYFFLVKQLKLLKARAIQKVNLDQPETVFGSRYDNIKPPEPQFCQDIRFLIKSIRKL</sequence>
<protein>
    <submittedName>
        <fullName evidence="1">Uncharacterized protein</fullName>
    </submittedName>
</protein>
<comment type="caution">
    <text evidence="1">The sequence shown here is derived from an EMBL/GenBank/DDBJ whole genome shotgun (WGS) entry which is preliminary data.</text>
</comment>